<protein>
    <submittedName>
        <fullName evidence="1">Uncharacterized protein</fullName>
    </submittedName>
</protein>
<dbReference type="Proteomes" id="UP000283946">
    <property type="component" value="Chromosome"/>
</dbReference>
<dbReference type="AlphaFoldDB" id="A0AAD1ACT6"/>
<proteinExistence type="predicted"/>
<organism evidence="1 2">
    <name type="scientific">Rathayibacter iranicus</name>
    <dbReference type="NCBI Taxonomy" id="59737"/>
    <lineage>
        <taxon>Bacteria</taxon>
        <taxon>Bacillati</taxon>
        <taxon>Actinomycetota</taxon>
        <taxon>Actinomycetes</taxon>
        <taxon>Micrococcales</taxon>
        <taxon>Microbacteriaceae</taxon>
        <taxon>Rathayibacter</taxon>
    </lineage>
</organism>
<accession>A0AAD1ACT6</accession>
<dbReference type="KEGG" id="ria:C7V51_03355"/>
<sequence>MELDMAMTDLIAQVNRNMALYGAEFVPISDTSGSAPASVHGMIANAPVRLDFTVGHEHPDYDYKVWVYSSAGESLGRGNGASNFEDAIDMYHWQGVVADLRG</sequence>
<name>A0AAD1ACT6_9MICO</name>
<dbReference type="EMBL" id="CP028130">
    <property type="protein sequence ID" value="AZZ55030.1"/>
    <property type="molecule type" value="Genomic_DNA"/>
</dbReference>
<gene>
    <name evidence="1" type="ORF">C7V51_03355</name>
</gene>
<reference evidence="1 2" key="1">
    <citation type="submission" date="2018-03" db="EMBL/GenBank/DDBJ databases">
        <title>Bacteriophage NCPPB3778 and a type I-E CRISPR drive the evolution of the US Biological Select Agent, Rathayibacter toxicus.</title>
        <authorList>
            <person name="Davis E.W.II."/>
            <person name="Tabima J.F."/>
            <person name="Weisberg A.J."/>
            <person name="Dantas Lopes L."/>
            <person name="Wiseman M.S."/>
            <person name="Wiseman M.S."/>
            <person name="Pupko T."/>
            <person name="Belcher M.S."/>
            <person name="Sechler A.J."/>
            <person name="Tancos M.A."/>
            <person name="Schroeder B.K."/>
            <person name="Murray T.D."/>
            <person name="Luster D.G."/>
            <person name="Schneider W.L."/>
            <person name="Rogers E."/>
            <person name="Andreote F.D."/>
            <person name="Grunwald N.J."/>
            <person name="Putnam M.L."/>
            <person name="Chang J.H."/>
        </authorList>
    </citation>
    <scope>NUCLEOTIDE SEQUENCE [LARGE SCALE GENOMIC DNA]</scope>
    <source>
        <strain evidence="1 2">NCCPB 2253</strain>
    </source>
</reference>
<evidence type="ECO:0000313" key="1">
    <source>
        <dbReference type="EMBL" id="AZZ55030.1"/>
    </source>
</evidence>
<evidence type="ECO:0000313" key="2">
    <source>
        <dbReference type="Proteomes" id="UP000283946"/>
    </source>
</evidence>